<accession>A0A151RE27</accession>
<evidence type="ECO:0000313" key="2">
    <source>
        <dbReference type="EMBL" id="KYP40842.1"/>
    </source>
</evidence>
<name>A0A151RE27_CAJCA</name>
<dbReference type="Gramene" id="C.cajan_37618.t">
    <property type="protein sequence ID" value="C.cajan_37618.t.cds1"/>
    <property type="gene ID" value="C.cajan_37618"/>
</dbReference>
<dbReference type="AlphaFoldDB" id="A0A151RE27"/>
<evidence type="ECO:0000313" key="3">
    <source>
        <dbReference type="Proteomes" id="UP000075243"/>
    </source>
</evidence>
<keyword evidence="3" id="KW-1185">Reference proteome</keyword>
<dbReference type="Proteomes" id="UP000075243">
    <property type="component" value="Unassembled WGS sequence"/>
</dbReference>
<evidence type="ECO:0000259" key="1">
    <source>
        <dbReference type="Pfam" id="PF22936"/>
    </source>
</evidence>
<organism evidence="2 3">
    <name type="scientific">Cajanus cajan</name>
    <name type="common">Pigeon pea</name>
    <name type="synonym">Cajanus indicus</name>
    <dbReference type="NCBI Taxonomy" id="3821"/>
    <lineage>
        <taxon>Eukaryota</taxon>
        <taxon>Viridiplantae</taxon>
        <taxon>Streptophyta</taxon>
        <taxon>Embryophyta</taxon>
        <taxon>Tracheophyta</taxon>
        <taxon>Spermatophyta</taxon>
        <taxon>Magnoliopsida</taxon>
        <taxon>eudicotyledons</taxon>
        <taxon>Gunneridae</taxon>
        <taxon>Pentapetalae</taxon>
        <taxon>rosids</taxon>
        <taxon>fabids</taxon>
        <taxon>Fabales</taxon>
        <taxon>Fabaceae</taxon>
        <taxon>Papilionoideae</taxon>
        <taxon>50 kb inversion clade</taxon>
        <taxon>NPAAA clade</taxon>
        <taxon>indigoferoid/millettioid clade</taxon>
        <taxon>Phaseoleae</taxon>
        <taxon>Cajanus</taxon>
    </lineage>
</organism>
<dbReference type="InterPro" id="IPR054722">
    <property type="entry name" value="PolX-like_BBD"/>
</dbReference>
<dbReference type="Pfam" id="PF22936">
    <property type="entry name" value="Pol_BBD"/>
    <property type="match status" value="1"/>
</dbReference>
<proteinExistence type="predicted"/>
<protein>
    <recommendedName>
        <fullName evidence="1">Retrovirus-related Pol polyprotein from transposon TNT 1-94-like beta-barrel domain-containing protein</fullName>
    </recommendedName>
</protein>
<feature type="domain" description="Retrovirus-related Pol polyprotein from transposon TNT 1-94-like beta-barrel" evidence="1">
    <location>
        <begin position="39"/>
        <end position="107"/>
    </location>
</feature>
<reference evidence="2" key="1">
    <citation type="journal article" date="2012" name="Nat. Biotechnol.">
        <title>Draft genome sequence of pigeonpea (Cajanus cajan), an orphan legume crop of resource-poor farmers.</title>
        <authorList>
            <person name="Varshney R.K."/>
            <person name="Chen W."/>
            <person name="Li Y."/>
            <person name="Bharti A.K."/>
            <person name="Saxena R.K."/>
            <person name="Schlueter J.A."/>
            <person name="Donoghue M.T."/>
            <person name="Azam S."/>
            <person name="Fan G."/>
            <person name="Whaley A.M."/>
            <person name="Farmer A.D."/>
            <person name="Sheridan J."/>
            <person name="Iwata A."/>
            <person name="Tuteja R."/>
            <person name="Penmetsa R.V."/>
            <person name="Wu W."/>
            <person name="Upadhyaya H.D."/>
            <person name="Yang S.P."/>
            <person name="Shah T."/>
            <person name="Saxena K.B."/>
            <person name="Michael T."/>
            <person name="McCombie W.R."/>
            <person name="Yang B."/>
            <person name="Zhang G."/>
            <person name="Yang H."/>
            <person name="Wang J."/>
            <person name="Spillane C."/>
            <person name="Cook D.R."/>
            <person name="May G.D."/>
            <person name="Xu X."/>
            <person name="Jackson S.A."/>
        </authorList>
    </citation>
    <scope>NUCLEOTIDE SEQUENCE [LARGE SCALE GENOMIC DNA]</scope>
</reference>
<dbReference type="EMBL" id="KQ483810">
    <property type="protein sequence ID" value="KYP40842.1"/>
    <property type="molecule type" value="Genomic_DNA"/>
</dbReference>
<gene>
    <name evidence="2" type="ORF">KK1_037798</name>
</gene>
<sequence length="108" mass="11680">MKNHVQYVRPQQIVTSSTPASSPQAFVTNVIPPQQSQNWLVDSGAFHHVTADPNNLATKVPLTAPEHVFLGNGKGLPIKSVGSVSFTSPKNPNTILHLHNMLHVLSIT</sequence>